<dbReference type="InterPro" id="IPR015943">
    <property type="entry name" value="WD40/YVTN_repeat-like_dom_sf"/>
</dbReference>
<dbReference type="AlphaFoldDB" id="A0AAF0PCG3"/>
<evidence type="ECO:0000259" key="2">
    <source>
        <dbReference type="Pfam" id="PF13360"/>
    </source>
</evidence>
<protein>
    <submittedName>
        <fullName evidence="3">PQQ-binding-like beta-propeller repeat protein</fullName>
    </submittedName>
</protein>
<feature type="region of interest" description="Disordered" evidence="1">
    <location>
        <begin position="29"/>
        <end position="52"/>
    </location>
</feature>
<dbReference type="PANTHER" id="PTHR34512">
    <property type="entry name" value="CELL SURFACE PROTEIN"/>
    <property type="match status" value="1"/>
</dbReference>
<dbReference type="Gene3D" id="2.130.10.10">
    <property type="entry name" value="YVTN repeat-like/Quinoprotein amine dehydrogenase"/>
    <property type="match status" value="1"/>
</dbReference>
<dbReference type="Proteomes" id="UP001224926">
    <property type="component" value="Chromosome"/>
</dbReference>
<evidence type="ECO:0000313" key="4">
    <source>
        <dbReference type="Proteomes" id="UP001224926"/>
    </source>
</evidence>
<name>A0AAF0PCG3_9EURY</name>
<reference evidence="3 4" key="1">
    <citation type="submission" date="2022-07" db="EMBL/GenBank/DDBJ databases">
        <title>Two temperate virus in Haloterrigena jeotgali A29.</title>
        <authorList>
            <person name="Deng X."/>
        </authorList>
    </citation>
    <scope>NUCLEOTIDE SEQUENCE [LARGE SCALE GENOMIC DNA]</scope>
    <source>
        <strain evidence="3 4">A29</strain>
    </source>
</reference>
<dbReference type="Pfam" id="PF13360">
    <property type="entry name" value="PQQ_2"/>
    <property type="match status" value="2"/>
</dbReference>
<dbReference type="Gene3D" id="2.40.10.480">
    <property type="match status" value="2"/>
</dbReference>
<feature type="domain" description="Pyrrolo-quinoline quinone repeat" evidence="2">
    <location>
        <begin position="129"/>
        <end position="212"/>
    </location>
</feature>
<dbReference type="EMBL" id="CP101873">
    <property type="protein sequence ID" value="WMT09007.1"/>
    <property type="molecule type" value="Genomic_DNA"/>
</dbReference>
<dbReference type="RefSeq" id="WP_084158238.1">
    <property type="nucleotide sequence ID" value="NZ_CP101873.1"/>
</dbReference>
<proteinExistence type="predicted"/>
<dbReference type="InterPro" id="IPR018391">
    <property type="entry name" value="PQQ_b-propeller_rpt"/>
</dbReference>
<accession>A0AAF0PCG3</accession>
<feature type="domain" description="Pyrrolo-quinoline quinone repeat" evidence="2">
    <location>
        <begin position="226"/>
        <end position="405"/>
    </location>
</feature>
<dbReference type="GeneID" id="39860984"/>
<dbReference type="InterPro" id="IPR011047">
    <property type="entry name" value="Quinoprotein_ADH-like_sf"/>
</dbReference>
<organism evidence="3 4">
    <name type="scientific">Natrinema thermotolerans</name>
    <dbReference type="NCBI Taxonomy" id="121872"/>
    <lineage>
        <taxon>Archaea</taxon>
        <taxon>Methanobacteriati</taxon>
        <taxon>Methanobacteriota</taxon>
        <taxon>Stenosarchaea group</taxon>
        <taxon>Halobacteria</taxon>
        <taxon>Halobacteriales</taxon>
        <taxon>Natrialbaceae</taxon>
        <taxon>Natrinema</taxon>
    </lineage>
</organism>
<dbReference type="SUPFAM" id="SSF50998">
    <property type="entry name" value="Quinoprotein alcohol dehydrogenase-like"/>
    <property type="match status" value="1"/>
</dbReference>
<sequence>MPETDPSRPTRRRILGTLSSASLAAIAGCSRETGSGDSERTADDGPWDDLDLSGNLTFEDDPNWRMLGHDTGNTFTNPQADGPSDDPSVQWTVEDTASAAFDGYRCHHPLIVDGTVYTSVEDESTADDVTAEQRSFVAVDAETGETETRFSVDGRIWRPLIDGDTLYAAVGGTIRAYDLESGTEQWRSETKLPILSASAIRLVGDVVLATDNAVVWSPDGELLPQLYAFDADTGELLWERAGSSSVGIEPMLPVTADGMTVLHHTTPLRDVGSGDRLAELPIEPRYPVLDDGVLYALVDGDDETVLASYDWSSMTERWTYEPDESVYQGWVVTVDDIVVANGGSHGLLGIDRDTGDRRWRTQPWDDHLGTIFRVATRDTVYVVYEGGAAVALDPTDGGIKWRLRTDEMNWGPISGCALADDLLVTVGDDGTLFGIS</sequence>
<dbReference type="PANTHER" id="PTHR34512:SF30">
    <property type="entry name" value="OUTER MEMBRANE PROTEIN ASSEMBLY FACTOR BAMB"/>
    <property type="match status" value="1"/>
</dbReference>
<gene>
    <name evidence="3" type="ORF">NP511_05090</name>
</gene>
<keyword evidence="4" id="KW-1185">Reference proteome</keyword>
<evidence type="ECO:0000313" key="3">
    <source>
        <dbReference type="EMBL" id="WMT09007.1"/>
    </source>
</evidence>
<dbReference type="SMART" id="SM00564">
    <property type="entry name" value="PQQ"/>
    <property type="match status" value="5"/>
</dbReference>
<evidence type="ECO:0000256" key="1">
    <source>
        <dbReference type="SAM" id="MobiDB-lite"/>
    </source>
</evidence>
<dbReference type="InterPro" id="IPR002372">
    <property type="entry name" value="PQQ_rpt_dom"/>
</dbReference>